<dbReference type="OrthoDB" id="1265510at2"/>
<dbReference type="RefSeq" id="WP_074236277.1">
    <property type="nucleotide sequence ID" value="NZ_FSRK01000002.1"/>
</dbReference>
<name>A0A1N6IZU0_9FLAO</name>
<sequence>MKINNLKNVNLIIRVLAFLMLLNIGFFLLAILLLKSILIPVIIGAIILAEIVFYFRLRYIEFDDSGEVLILKAYHPLKNKIHLQGNANIEIPKNCIEKYVVNGGKLMLWGTHLGRNKPFTIEFRIPYFGNINQNKIDSRLKEYLNRYE</sequence>
<keyword evidence="1" id="KW-0812">Transmembrane</keyword>
<dbReference type="AlphaFoldDB" id="A0A1N6IZU0"/>
<evidence type="ECO:0000256" key="1">
    <source>
        <dbReference type="SAM" id="Phobius"/>
    </source>
</evidence>
<dbReference type="Proteomes" id="UP000185207">
    <property type="component" value="Unassembled WGS sequence"/>
</dbReference>
<evidence type="ECO:0000313" key="2">
    <source>
        <dbReference type="EMBL" id="SIO37513.1"/>
    </source>
</evidence>
<accession>A0A1N6IZU0</accession>
<dbReference type="EMBL" id="FSRK01000002">
    <property type="protein sequence ID" value="SIO37513.1"/>
    <property type="molecule type" value="Genomic_DNA"/>
</dbReference>
<evidence type="ECO:0000313" key="3">
    <source>
        <dbReference type="Proteomes" id="UP000185207"/>
    </source>
</evidence>
<gene>
    <name evidence="2" type="ORF">SAMN05444409_3166</name>
</gene>
<dbReference type="STRING" id="1416779.SAMN05444409_3166"/>
<organism evidence="2 3">
    <name type="scientific">Epilithonimonas zeae</name>
    <dbReference type="NCBI Taxonomy" id="1416779"/>
    <lineage>
        <taxon>Bacteria</taxon>
        <taxon>Pseudomonadati</taxon>
        <taxon>Bacteroidota</taxon>
        <taxon>Flavobacteriia</taxon>
        <taxon>Flavobacteriales</taxon>
        <taxon>Weeksellaceae</taxon>
        <taxon>Chryseobacterium group</taxon>
        <taxon>Epilithonimonas</taxon>
    </lineage>
</organism>
<feature type="transmembrane region" description="Helical" evidence="1">
    <location>
        <begin position="12"/>
        <end position="31"/>
    </location>
</feature>
<keyword evidence="1" id="KW-0472">Membrane</keyword>
<feature type="transmembrane region" description="Helical" evidence="1">
    <location>
        <begin position="37"/>
        <end position="55"/>
    </location>
</feature>
<keyword evidence="1" id="KW-1133">Transmembrane helix</keyword>
<keyword evidence="3" id="KW-1185">Reference proteome</keyword>
<reference evidence="3" key="1">
    <citation type="submission" date="2016-11" db="EMBL/GenBank/DDBJ databases">
        <authorList>
            <person name="Varghese N."/>
            <person name="Submissions S."/>
        </authorList>
    </citation>
    <scope>NUCLEOTIDE SEQUENCE [LARGE SCALE GENOMIC DNA]</scope>
    <source>
        <strain evidence="3">DSM 27623</strain>
    </source>
</reference>
<proteinExistence type="predicted"/>
<protein>
    <submittedName>
        <fullName evidence="2">Uncharacterized protein</fullName>
    </submittedName>
</protein>